<dbReference type="Proteomes" id="UP000001197">
    <property type="component" value="Chromosome 1"/>
</dbReference>
<feature type="region of interest" description="Disordered" evidence="6">
    <location>
        <begin position="268"/>
        <end position="380"/>
    </location>
</feature>
<keyword evidence="3 5" id="KW-0863">Zinc-finger</keyword>
<feature type="region of interest" description="Disordered" evidence="6">
    <location>
        <begin position="1"/>
        <end position="243"/>
    </location>
</feature>
<dbReference type="InParanoid" id="A0A090CAS6"/>
<dbReference type="GO" id="GO:0008270">
    <property type="term" value="F:zinc ion binding"/>
    <property type="evidence" value="ECO:0007669"/>
    <property type="project" value="UniProtKB-KW"/>
</dbReference>
<name>A0A090CAS6_PODAN</name>
<dbReference type="Pfam" id="PF00096">
    <property type="entry name" value="zf-C2H2"/>
    <property type="match status" value="1"/>
</dbReference>
<evidence type="ECO:0000256" key="3">
    <source>
        <dbReference type="ARBA" id="ARBA00022771"/>
    </source>
</evidence>
<feature type="compositionally biased region" description="Low complexity" evidence="6">
    <location>
        <begin position="144"/>
        <end position="155"/>
    </location>
</feature>
<keyword evidence="1" id="KW-0479">Metal-binding</keyword>
<dbReference type="SMART" id="SM00355">
    <property type="entry name" value="ZnF_C2H2"/>
    <property type="match status" value="1"/>
</dbReference>
<reference evidence="8 9" key="1">
    <citation type="journal article" date="2008" name="Genome Biol.">
        <title>The genome sequence of the model ascomycete fungus Podospora anserina.</title>
        <authorList>
            <person name="Espagne E."/>
            <person name="Lespinet O."/>
            <person name="Malagnac F."/>
            <person name="Da Silva C."/>
            <person name="Jaillon O."/>
            <person name="Porcel B.M."/>
            <person name="Couloux A."/>
            <person name="Aury J.-M."/>
            <person name="Segurens B."/>
            <person name="Poulain J."/>
            <person name="Anthouard V."/>
            <person name="Grossetete S."/>
            <person name="Khalili H."/>
            <person name="Coppin E."/>
            <person name="Dequard-Chablat M."/>
            <person name="Picard M."/>
            <person name="Contamine V."/>
            <person name="Arnaise S."/>
            <person name="Bourdais A."/>
            <person name="Berteaux-Lecellier V."/>
            <person name="Gautheret D."/>
            <person name="de Vries R.P."/>
            <person name="Battaglia E."/>
            <person name="Coutinho P.M."/>
            <person name="Danchin E.G.J."/>
            <person name="Henrissat B."/>
            <person name="El Khoury R."/>
            <person name="Sainsard-Chanet A."/>
            <person name="Boivin A."/>
            <person name="Pinan-Lucarre B."/>
            <person name="Sellem C.H."/>
            <person name="Debuchy R."/>
            <person name="Wincker P."/>
            <person name="Weissenbach J."/>
            <person name="Silar P."/>
        </authorList>
    </citation>
    <scope>NUCLEOTIDE SEQUENCE [LARGE SCALE GENOMIC DNA]</scope>
    <source>
        <strain evidence="9">S / ATCC MYA-4624 / DSM 980 / FGSC 10383</strain>
    </source>
</reference>
<evidence type="ECO:0000313" key="9">
    <source>
        <dbReference type="Proteomes" id="UP000001197"/>
    </source>
</evidence>
<dbReference type="FunFam" id="3.30.160.60:FF:000630">
    <property type="entry name" value="Zinc finger protein 180"/>
    <property type="match status" value="1"/>
</dbReference>
<evidence type="ECO:0000256" key="5">
    <source>
        <dbReference type="PROSITE-ProRule" id="PRU00042"/>
    </source>
</evidence>
<accession>A0A090CAS6</accession>
<dbReference type="PANTHER" id="PTHR24408">
    <property type="entry name" value="ZINC FINGER PROTEIN"/>
    <property type="match status" value="1"/>
</dbReference>
<dbReference type="PANTHER" id="PTHR24408:SF58">
    <property type="entry name" value="TRANSCRIPTION FACTOR (TFIIIA), PUTATIVE (AFU_ORTHOLOGUE AFUA_1G05150)-RELATED"/>
    <property type="match status" value="1"/>
</dbReference>
<evidence type="ECO:0000256" key="1">
    <source>
        <dbReference type="ARBA" id="ARBA00022723"/>
    </source>
</evidence>
<sequence length="492" mass="51038">MPPPPPPPPPPRMSHPESGDEEDSLSPPPNNAARREGAPNLPSVSGMYSHSDLSSTRDPRQASTAMTHPSDHSDDGQRALPFSEPAPREAFSAAFSAAPSASSPPSSSPYPSSHTNITIASRTSILTPTSGAADGTSPSAGINGSSSQQSPAGGSSFYGHGSWATPVPPGSYGYSGNNSTSGAFQRPIPFNFASPLSQYHGRTSSSPANGGALPSVSAYQGHPPFSSSAGGGGGGGSGVNGGGGLGTNGAGGNNAGVNGSAGSLALYGSSMPSHSQESPSPSVLALPDLAGQGQAAPQSSTNRGSPPVGSEYRSPSAPYYPTVSSPQQGTFPYASQPGPSPNATGGPLPGRNPLGPLMPGMHSPIYAGSHRPHHQPPATYPPYPSMQGSMMTNLHQPNQPMVVYGHVSHPYPIHNYAGYHHPQPPLQERPFKCDQCNHSFNRNHDLKRHSRIHLAVKPFPCDNCERTFSRKDALKVCVRQVFFFWLSISYMC</sequence>
<evidence type="ECO:0000259" key="7">
    <source>
        <dbReference type="PROSITE" id="PS50157"/>
    </source>
</evidence>
<feature type="compositionally biased region" description="Low complexity" evidence="6">
    <location>
        <begin position="268"/>
        <end position="282"/>
    </location>
</feature>
<reference evidence="9" key="2">
    <citation type="journal article" date="2014" name="Genetics">
        <title>Maintaining two mating types: Structure of the mating type locus and its role in heterokaryosis in Podospora anserina.</title>
        <authorList>
            <person name="Grognet P."/>
            <person name="Bidard F."/>
            <person name="Kuchly C."/>
            <person name="Tong L.C.H."/>
            <person name="Coppin E."/>
            <person name="Benkhali J.A."/>
            <person name="Couloux A."/>
            <person name="Wincker P."/>
            <person name="Debuchy R."/>
            <person name="Silar P."/>
        </authorList>
    </citation>
    <scope>GENOME REANNOTATION</scope>
    <source>
        <strain evidence="9">S / ATCC MYA-4624 / DSM 980 / FGSC 10383</strain>
    </source>
</reference>
<evidence type="ECO:0000256" key="2">
    <source>
        <dbReference type="ARBA" id="ARBA00022737"/>
    </source>
</evidence>
<evidence type="ECO:0000256" key="4">
    <source>
        <dbReference type="ARBA" id="ARBA00022833"/>
    </source>
</evidence>
<feature type="compositionally biased region" description="Polar residues" evidence="6">
    <location>
        <begin position="194"/>
        <end position="208"/>
    </location>
</feature>
<organism evidence="8 9">
    <name type="scientific">Podospora anserina (strain S / ATCC MYA-4624 / DSM 980 / FGSC 10383)</name>
    <name type="common">Pleurage anserina</name>
    <dbReference type="NCBI Taxonomy" id="515849"/>
    <lineage>
        <taxon>Eukaryota</taxon>
        <taxon>Fungi</taxon>
        <taxon>Dikarya</taxon>
        <taxon>Ascomycota</taxon>
        <taxon>Pezizomycotina</taxon>
        <taxon>Sordariomycetes</taxon>
        <taxon>Sordariomycetidae</taxon>
        <taxon>Sordariales</taxon>
        <taxon>Podosporaceae</taxon>
        <taxon>Podospora</taxon>
        <taxon>Podospora anserina</taxon>
    </lineage>
</organism>
<dbReference type="GO" id="GO:0005634">
    <property type="term" value="C:nucleus"/>
    <property type="evidence" value="ECO:0007669"/>
    <property type="project" value="TreeGrafter"/>
</dbReference>
<proteinExistence type="predicted"/>
<dbReference type="PROSITE" id="PS50157">
    <property type="entry name" value="ZINC_FINGER_C2H2_2"/>
    <property type="match status" value="1"/>
</dbReference>
<evidence type="ECO:0000256" key="6">
    <source>
        <dbReference type="SAM" id="MobiDB-lite"/>
    </source>
</evidence>
<feature type="compositionally biased region" description="Low complexity" evidence="6">
    <location>
        <begin position="170"/>
        <end position="182"/>
    </location>
</feature>
<dbReference type="InterPro" id="IPR036236">
    <property type="entry name" value="Znf_C2H2_sf"/>
</dbReference>
<feature type="compositionally biased region" description="Polar residues" evidence="6">
    <location>
        <begin position="295"/>
        <end position="304"/>
    </location>
</feature>
<keyword evidence="2" id="KW-0677">Repeat</keyword>
<feature type="compositionally biased region" description="Gly residues" evidence="6">
    <location>
        <begin position="229"/>
        <end position="243"/>
    </location>
</feature>
<dbReference type="PROSITE" id="PS00028">
    <property type="entry name" value="ZINC_FINGER_C2H2_1"/>
    <property type="match status" value="1"/>
</dbReference>
<dbReference type="EMBL" id="FO904936">
    <property type="protein sequence ID" value="CDP24320.1"/>
    <property type="molecule type" value="Genomic_DNA"/>
</dbReference>
<dbReference type="InterPro" id="IPR013087">
    <property type="entry name" value="Znf_C2H2_type"/>
</dbReference>
<dbReference type="GO" id="GO:0000981">
    <property type="term" value="F:DNA-binding transcription factor activity, RNA polymerase II-specific"/>
    <property type="evidence" value="ECO:0007669"/>
    <property type="project" value="TreeGrafter"/>
</dbReference>
<protein>
    <recommendedName>
        <fullName evidence="7">C2H2-type domain-containing protein</fullName>
    </recommendedName>
</protein>
<evidence type="ECO:0000313" key="8">
    <source>
        <dbReference type="EMBL" id="CDP24320.1"/>
    </source>
</evidence>
<keyword evidence="9" id="KW-1185">Reference proteome</keyword>
<feature type="compositionally biased region" description="Low complexity" evidence="6">
    <location>
        <begin position="345"/>
        <end position="360"/>
    </location>
</feature>
<feature type="compositionally biased region" description="Low complexity" evidence="6">
    <location>
        <begin position="83"/>
        <end position="113"/>
    </location>
</feature>
<feature type="compositionally biased region" description="Pro residues" evidence="6">
    <location>
        <begin position="1"/>
        <end position="13"/>
    </location>
</feature>
<feature type="compositionally biased region" description="Polar residues" evidence="6">
    <location>
        <begin position="114"/>
        <end position="143"/>
    </location>
</feature>
<keyword evidence="4" id="KW-0862">Zinc</keyword>
<dbReference type="Gene3D" id="3.30.160.60">
    <property type="entry name" value="Classic Zinc Finger"/>
    <property type="match status" value="2"/>
</dbReference>
<feature type="compositionally biased region" description="Polar residues" evidence="6">
    <location>
        <begin position="42"/>
        <end position="54"/>
    </location>
</feature>
<dbReference type="GO" id="GO:0043565">
    <property type="term" value="F:sequence-specific DNA binding"/>
    <property type="evidence" value="ECO:0007669"/>
    <property type="project" value="TreeGrafter"/>
</dbReference>
<dbReference type="SUPFAM" id="SSF57667">
    <property type="entry name" value="beta-beta-alpha zinc fingers"/>
    <property type="match status" value="1"/>
</dbReference>
<feature type="domain" description="C2H2-type" evidence="7">
    <location>
        <begin position="431"/>
        <end position="458"/>
    </location>
</feature>
<dbReference type="AlphaFoldDB" id="A0A090CAS6"/>